<reference evidence="8 9" key="1">
    <citation type="journal article" date="2006" name="Nature">
        <title>Global trends of whole-genome duplications revealed by the ciliate Paramecium tetraurelia.</title>
        <authorList>
            <consortium name="Genoscope"/>
            <person name="Aury J.-M."/>
            <person name="Jaillon O."/>
            <person name="Duret L."/>
            <person name="Noel B."/>
            <person name="Jubin C."/>
            <person name="Porcel B.M."/>
            <person name="Segurens B."/>
            <person name="Daubin V."/>
            <person name="Anthouard V."/>
            <person name="Aiach N."/>
            <person name="Arnaiz O."/>
            <person name="Billaut A."/>
            <person name="Beisson J."/>
            <person name="Blanc I."/>
            <person name="Bouhouche K."/>
            <person name="Camara F."/>
            <person name="Duharcourt S."/>
            <person name="Guigo R."/>
            <person name="Gogendeau D."/>
            <person name="Katinka M."/>
            <person name="Keller A.-M."/>
            <person name="Kissmehl R."/>
            <person name="Klotz C."/>
            <person name="Koll F."/>
            <person name="Le Moue A."/>
            <person name="Lepere C."/>
            <person name="Malinsky S."/>
            <person name="Nowacki M."/>
            <person name="Nowak J.K."/>
            <person name="Plattner H."/>
            <person name="Poulain J."/>
            <person name="Ruiz F."/>
            <person name="Serrano V."/>
            <person name="Zagulski M."/>
            <person name="Dessen P."/>
            <person name="Betermier M."/>
            <person name="Weissenbach J."/>
            <person name="Scarpelli C."/>
            <person name="Schachter V."/>
            <person name="Sperling L."/>
            <person name="Meyer E."/>
            <person name="Cohen J."/>
            <person name="Wincker P."/>
        </authorList>
    </citation>
    <scope>NUCLEOTIDE SEQUENCE [LARGE SCALE GENOMIC DNA]</scope>
    <source>
        <strain evidence="8 9">Stock d4-2</strain>
    </source>
</reference>
<feature type="compositionally biased region" description="Basic and acidic residues" evidence="5">
    <location>
        <begin position="1280"/>
        <end position="1289"/>
    </location>
</feature>
<dbReference type="STRING" id="5888.A0BLY0"/>
<feature type="compositionally biased region" description="Basic and acidic residues" evidence="5">
    <location>
        <begin position="1298"/>
        <end position="1308"/>
    </location>
</feature>
<feature type="transmembrane region" description="Helical" evidence="6">
    <location>
        <begin position="275"/>
        <end position="298"/>
    </location>
</feature>
<dbReference type="Gene3D" id="3.30.450.20">
    <property type="entry name" value="PAS domain"/>
    <property type="match status" value="1"/>
</dbReference>
<dbReference type="InterPro" id="IPR000014">
    <property type="entry name" value="PAS"/>
</dbReference>
<dbReference type="GO" id="GO:0005524">
    <property type="term" value="F:ATP binding"/>
    <property type="evidence" value="ECO:0007669"/>
    <property type="project" value="UniProtKB-KW"/>
</dbReference>
<evidence type="ECO:0000256" key="3">
    <source>
        <dbReference type="ARBA" id="ARBA00022777"/>
    </source>
</evidence>
<dbReference type="CDD" id="cd00130">
    <property type="entry name" value="PAS"/>
    <property type="match status" value="1"/>
</dbReference>
<feature type="transmembrane region" description="Helical" evidence="6">
    <location>
        <begin position="310"/>
        <end position="330"/>
    </location>
</feature>
<feature type="transmembrane region" description="Helical" evidence="6">
    <location>
        <begin position="138"/>
        <end position="162"/>
    </location>
</feature>
<dbReference type="eggNOG" id="ENOG502RT0R">
    <property type="taxonomic scope" value="Eukaryota"/>
</dbReference>
<dbReference type="InterPro" id="IPR057352">
    <property type="entry name" value="TPR_TmcB/C"/>
</dbReference>
<evidence type="ECO:0000313" key="8">
    <source>
        <dbReference type="EMBL" id="CAK59547.1"/>
    </source>
</evidence>
<dbReference type="NCBIfam" id="TIGR00229">
    <property type="entry name" value="sensory_box"/>
    <property type="match status" value="1"/>
</dbReference>
<evidence type="ECO:0000256" key="6">
    <source>
        <dbReference type="SAM" id="Phobius"/>
    </source>
</evidence>
<dbReference type="PANTHER" id="PTHR31600">
    <property type="entry name" value="TINY MACROCYSTS PROTEIN B-RELATED"/>
    <property type="match status" value="1"/>
</dbReference>
<feature type="transmembrane region" description="Helical" evidence="6">
    <location>
        <begin position="1634"/>
        <end position="1654"/>
    </location>
</feature>
<dbReference type="RefSeq" id="XP_001426945.1">
    <property type="nucleotide sequence ID" value="XM_001426908.1"/>
</dbReference>
<feature type="transmembrane region" description="Helical" evidence="6">
    <location>
        <begin position="1413"/>
        <end position="1432"/>
    </location>
</feature>
<evidence type="ECO:0000256" key="2">
    <source>
        <dbReference type="ARBA" id="ARBA00022741"/>
    </source>
</evidence>
<keyword evidence="1" id="KW-0808">Transferase</keyword>
<gene>
    <name evidence="8" type="ORF">GSPATT00030181001</name>
</gene>
<feature type="transmembrane region" description="Helical" evidence="6">
    <location>
        <begin position="1008"/>
        <end position="1026"/>
    </location>
</feature>
<dbReference type="GO" id="GO:0016301">
    <property type="term" value="F:kinase activity"/>
    <property type="evidence" value="ECO:0007669"/>
    <property type="project" value="UniProtKB-KW"/>
</dbReference>
<protein>
    <recommendedName>
        <fullName evidence="7">PAS domain-containing protein</fullName>
    </recommendedName>
</protein>
<dbReference type="PROSITE" id="PS50112">
    <property type="entry name" value="PAS"/>
    <property type="match status" value="1"/>
</dbReference>
<dbReference type="FunFam" id="3.30.450.20:FF:000060">
    <property type="entry name" value="Sensor protein FixL"/>
    <property type="match status" value="1"/>
</dbReference>
<dbReference type="InterPro" id="IPR052994">
    <property type="entry name" value="Tiny_macrocysts_regulators"/>
</dbReference>
<keyword evidence="2" id="KW-0547">Nucleotide-binding</keyword>
<feature type="transmembrane region" description="Helical" evidence="6">
    <location>
        <begin position="40"/>
        <end position="58"/>
    </location>
</feature>
<feature type="compositionally biased region" description="Polar residues" evidence="5">
    <location>
        <begin position="962"/>
        <end position="978"/>
    </location>
</feature>
<evidence type="ECO:0000256" key="5">
    <source>
        <dbReference type="SAM" id="MobiDB-lite"/>
    </source>
</evidence>
<dbReference type="KEGG" id="ptm:GSPATT00030181001"/>
<dbReference type="Pfam" id="PF13426">
    <property type="entry name" value="PAS_9"/>
    <property type="match status" value="1"/>
</dbReference>
<feature type="transmembrane region" description="Helical" evidence="6">
    <location>
        <begin position="246"/>
        <end position="263"/>
    </location>
</feature>
<name>A0BLY0_PARTE</name>
<feature type="transmembrane region" description="Helical" evidence="6">
    <location>
        <begin position="182"/>
        <end position="203"/>
    </location>
</feature>
<dbReference type="Proteomes" id="UP000000600">
    <property type="component" value="Unassembled WGS sequence"/>
</dbReference>
<dbReference type="InParanoid" id="A0BLY0"/>
<proteinExistence type="predicted"/>
<organism evidence="8 9">
    <name type="scientific">Paramecium tetraurelia</name>
    <dbReference type="NCBI Taxonomy" id="5888"/>
    <lineage>
        <taxon>Eukaryota</taxon>
        <taxon>Sar</taxon>
        <taxon>Alveolata</taxon>
        <taxon>Ciliophora</taxon>
        <taxon>Intramacronucleata</taxon>
        <taxon>Oligohymenophorea</taxon>
        <taxon>Peniculida</taxon>
        <taxon>Parameciidae</taxon>
        <taxon>Paramecium</taxon>
    </lineage>
</organism>
<feature type="transmembrane region" description="Helical" evidence="6">
    <location>
        <begin position="1214"/>
        <end position="1237"/>
    </location>
</feature>
<feature type="region of interest" description="Disordered" evidence="5">
    <location>
        <begin position="952"/>
        <end position="981"/>
    </location>
</feature>
<keyword evidence="3" id="KW-0418">Kinase</keyword>
<feature type="transmembrane region" description="Helical" evidence="6">
    <location>
        <begin position="94"/>
        <end position="118"/>
    </location>
</feature>
<dbReference type="HOGENOM" id="CLU_004014_0_0_1"/>
<evidence type="ECO:0000259" key="7">
    <source>
        <dbReference type="PROSITE" id="PS50112"/>
    </source>
</evidence>
<dbReference type="SUPFAM" id="SSF55785">
    <property type="entry name" value="PYP-like sensor domain (PAS domain)"/>
    <property type="match status" value="1"/>
</dbReference>
<keyword evidence="4" id="KW-0067">ATP-binding</keyword>
<dbReference type="OrthoDB" id="312072at2759"/>
<dbReference type="EMBL" id="CT868003">
    <property type="protein sequence ID" value="CAK59547.1"/>
    <property type="molecule type" value="Genomic_DNA"/>
</dbReference>
<dbReference type="OMA" id="IKNYQVT"/>
<sequence>MNNRRVFYDESIWERFENRIKTWTYGLTHELLQNQVCSPFLFKFLMLIELIQLLYYSIHPNLEFLFKTVWLEYFRNALQYFQVNYIIFNGGVNVLLIVMYIAFGIQILMLFLLIIITFKLTSNKRKPSTFLTYCLKIFSLYGLLLNTILTIPIFNSFIATIYCNSDAPFSDGLECYAGLHFLHISLALIGLILFLINVLYFGLLYAELNPSSPIPFSSPQSKTPLVRQLIKIVLPLYVTLDFNGDISKVYISLLAAFYLLLLVQRYRSPPYYNKSVYTFIVVQEVLLFWASLVGVITAFLDLGSVDDIGLFYMILGMPLLSLVYFQLLTFRQQQLLRTPIKSFKKETDIEIYINHLMDLIENREILQCRIVLEGVLKLHLKNCGKPSDSCVCQQLVADNLKDEETPQKLKRWYQLIKSIISDALDRYPKCPRLHLLNSYIHHEKLKNKFKALFELMITEENKPNLQEEFSIYRYKNMIEEEMIENDMRTSENKGVDVNIIVVFQNKFVNFLSSIEKSVTLHMEFWRELLEENPDIQKLQSLGSKITNTVESTSDFYKKLQEMNQNHIKCLQVYGNFLKDIVNDDVEGQRILEKAEYIQKSTAVNKLGLDQERQKYGENANTCIITCSGNYNNIGVVTNVNNEITRILGFSKSDIIGQNVNRIMPKVYADQHDQFMKNYLETSDSKVIGQERILLAQNKNNYLVPCTLMIKVLPNLDEGIQIVGFLKDIEPGSSYLRSEQEIDQEWHFIIINVNSQAILGITQSCYTRYGIPASLVYGNSTNTNEFTIDAIAPELVDIKNQDDLKSQGLVTTIDTSQLQQNFLLGRGESDDEMSLEEEENIYEPPQQASQMQSKIGDSNLGQMLNQNHQYKETAVDISQQVQNSKIEEAKSKKLQKQQRYKKYKIKAFVQDETEFGDQKIQIIRFYEVDENEEVKQQRSMEPAAEEAQQNQMKTVMKDEQQVQEDVNASEGESNLSGGSVNDDMRQLKDFKALISEKTEPKYIRILKRTVWFIMLVLIVLSALILGYRMTQSSDVQEGADAIYLSYLRHNIMADVNFYTRLLQMLGNSTYIADKHGYTTATADTYIKANLSYLVDTLKVVQFDVIKARIKMEARMTGSSNLETYQVSFLLTSGETKIYDNIFNDALFQIITSASSLRNSSAASFNGSVTTVDNTQKNFYYVMTNGLFVLRSGSESIAQRFFDFYSDEIKNYQVTFFVIMGVGIFCLVVSAMILIPIVFQVHKTNNMVMSLFGIIPIQEIKELAAKCENYMQEFLEDKNEKKEIVDKEDKPPQPNVQPPEVEKTQNKDVFEMNNEEEDRSDKKKTQQQNGSNGSGQNGSGQNVLQTGQPNSNAIHTSITAKPSENRATPSAFTQGATKNDQKQQQQQEQDKKENEEEIENLRSQKLLNSKDNNKSVVIVQFLIFALIFISYFILDINLELIFLDNVQKVYDHLQYSSKRPISIKYNVYFTFEEVVTNKTQTENSIDMRTEFQSRLYDNERNLFQSLTQSFPSQFDSYLSKFQAFTYNNLCVNDFTINNFVTDQSGCAAVDSGLLTSGLKTAFVSVALSTNDMISYWKNTQRTRTDLISTINNQTYHDKLHRLLYYISPACDYLTDRFMSGIADFLSYSDSIEQMKFSVYLVVMFAAFIFCWTPYLNNLSKQIWRTKGMLNMIPMDIIQKYPNLKQQFIGGEILQAVK</sequence>
<feature type="compositionally biased region" description="Polar residues" evidence="5">
    <location>
        <begin position="1341"/>
        <end position="1375"/>
    </location>
</feature>
<keyword evidence="6" id="KW-0812">Transmembrane</keyword>
<keyword evidence="6" id="KW-1133">Transmembrane helix</keyword>
<evidence type="ECO:0000313" key="9">
    <source>
        <dbReference type="Proteomes" id="UP000000600"/>
    </source>
</evidence>
<keyword evidence="6" id="KW-0472">Membrane</keyword>
<dbReference type="PANTHER" id="PTHR31600:SF2">
    <property type="entry name" value="GAMETE ENRICHED GENE 10 PROTEIN-RELATED"/>
    <property type="match status" value="1"/>
</dbReference>
<evidence type="ECO:0000256" key="1">
    <source>
        <dbReference type="ARBA" id="ARBA00022679"/>
    </source>
</evidence>
<feature type="domain" description="PAS" evidence="7">
    <location>
        <begin position="634"/>
        <end position="682"/>
    </location>
</feature>
<dbReference type="InterPro" id="IPR035965">
    <property type="entry name" value="PAS-like_dom_sf"/>
</dbReference>
<dbReference type="Pfam" id="PF25474">
    <property type="entry name" value="TPR_TmcB"/>
    <property type="match status" value="1"/>
</dbReference>
<accession>A0BLY0</accession>
<evidence type="ECO:0000256" key="4">
    <source>
        <dbReference type="ARBA" id="ARBA00022840"/>
    </source>
</evidence>
<keyword evidence="9" id="KW-1185">Reference proteome</keyword>
<feature type="region of interest" description="Disordered" evidence="5">
    <location>
        <begin position="1280"/>
        <end position="1393"/>
    </location>
</feature>
<dbReference type="GeneID" id="5012729"/>